<dbReference type="Pfam" id="PF04326">
    <property type="entry name" value="SLFN_AlbA_2"/>
    <property type="match status" value="1"/>
</dbReference>
<keyword evidence="3" id="KW-0378">Hydrolase</keyword>
<gene>
    <name evidence="3" type="ORF">FHS22_000619</name>
</gene>
<dbReference type="PANTHER" id="PTHR30595:SF6">
    <property type="entry name" value="SCHLAFEN ALBA-2 DOMAIN-CONTAINING PROTEIN"/>
    <property type="match status" value="1"/>
</dbReference>
<evidence type="ECO:0000313" key="4">
    <source>
        <dbReference type="Proteomes" id="UP000562352"/>
    </source>
</evidence>
<dbReference type="Gene3D" id="3.30.950.30">
    <property type="entry name" value="Schlafen, AAA domain"/>
    <property type="match status" value="1"/>
</dbReference>
<evidence type="ECO:0000259" key="2">
    <source>
        <dbReference type="Pfam" id="PF04326"/>
    </source>
</evidence>
<dbReference type="Gene3D" id="3.30.565.60">
    <property type="match status" value="1"/>
</dbReference>
<reference evidence="3 4" key="1">
    <citation type="submission" date="2020-08" db="EMBL/GenBank/DDBJ databases">
        <title>Genomic Encyclopedia of Type Strains, Phase III (KMG-III): the genomes of soil and plant-associated and newly described type strains.</title>
        <authorList>
            <person name="Whitman W."/>
        </authorList>
    </citation>
    <scope>NUCLEOTIDE SEQUENCE [LARGE SCALE GENOMIC DNA]</scope>
    <source>
        <strain evidence="3 4">CECT 3303</strain>
    </source>
</reference>
<name>A0A841CU70_PLAVE</name>
<dbReference type="SUPFAM" id="SSF46785">
    <property type="entry name" value="Winged helix' DNA-binding domain"/>
    <property type="match status" value="1"/>
</dbReference>
<dbReference type="EC" id="3.6.4.12" evidence="3"/>
<dbReference type="InterPro" id="IPR007421">
    <property type="entry name" value="Schlafen_AlbA_2_dom"/>
</dbReference>
<dbReference type="InterPro" id="IPR038461">
    <property type="entry name" value="Schlafen_AlbA_2_dom_sf"/>
</dbReference>
<keyword evidence="3" id="KW-0547">Nucleotide-binding</keyword>
<dbReference type="RefSeq" id="WP_184938142.1">
    <property type="nucleotide sequence ID" value="NZ_BAAAWZ010000001.1"/>
</dbReference>
<dbReference type="GO" id="GO:0003678">
    <property type="term" value="F:DNA helicase activity"/>
    <property type="evidence" value="ECO:0007669"/>
    <property type="project" value="UniProtKB-EC"/>
</dbReference>
<comment type="caution">
    <text evidence="3">The sequence shown here is derived from an EMBL/GenBank/DDBJ whole genome shotgun (WGS) entry which is preliminary data.</text>
</comment>
<feature type="domain" description="Schlafen AlbA-2" evidence="2">
    <location>
        <begin position="22"/>
        <end position="136"/>
    </location>
</feature>
<sequence length="614" mass="66559">MDFAELSTLIADLRSEGSDFAEVEVKQAAGGFPVSLAPTLSAFANTPGGGILIFGLDESDFFKVVGVYDVSACKSALASVSRNGLEPPVNPQSWDFVVDGQAVVVAKVEEISGSVKPCRVRSTGKAYLRSYDGDYELSQLEEQSFIANRDTPRFDQSTVEGATLEDLDEELVGSYVDACRSSSAALSRMKDLDILFRTGVVSGSDRKPTVAGILSLGVYPQQFFPNLVIQASAAPGPGDPKGTRVVDAKRFDGPIPLMLDQALRWVQRNTRTRVRFGQDGHGRDELEYPMEAVRELLSNSLVHRDLGPYALGEAITLRIENSQLVLSNPGGLWGLSVDRLGKTGVTSARNGYLVRICQNVRLGREQRVVEALASGIPTVLRSLREAGMVPPRFHDQGVRFTVRVPNHALLSPSDLEWLSEVNSSTPLSDIQRHALVAMRHGIRWTNKTLRDAFPMDSLEARNILAGLVDAGVAEAVGERGGRVYRLAQGLGSLVPVQVQQYLFLGSEENAGQVQPPVPRESEALRPGARSAPRSKGARRLNAKLIMQLLASGPASMLQLCSMTGFSERQVQYALALLKEEGDVVLLGGRGDRTSKWILTSQMNDQTDSDGNPES</sequence>
<accession>A0A841CU70</accession>
<dbReference type="EMBL" id="JACHJJ010000001">
    <property type="protein sequence ID" value="MBB5961381.1"/>
    <property type="molecule type" value="Genomic_DNA"/>
</dbReference>
<dbReference type="PANTHER" id="PTHR30595">
    <property type="entry name" value="GLPR-RELATED TRANSCRIPTIONAL REPRESSOR"/>
    <property type="match status" value="1"/>
</dbReference>
<dbReference type="InterPro" id="IPR036390">
    <property type="entry name" value="WH_DNA-bd_sf"/>
</dbReference>
<protein>
    <submittedName>
        <fullName evidence="3">ATP-dependent DNA helicase RecG</fullName>
        <ecNumber evidence="3">3.6.4.12</ecNumber>
    </submittedName>
</protein>
<organism evidence="3 4">
    <name type="scientific">Planomonospora venezuelensis</name>
    <dbReference type="NCBI Taxonomy" id="1999"/>
    <lineage>
        <taxon>Bacteria</taxon>
        <taxon>Bacillati</taxon>
        <taxon>Actinomycetota</taxon>
        <taxon>Actinomycetes</taxon>
        <taxon>Streptosporangiales</taxon>
        <taxon>Streptosporangiaceae</taxon>
        <taxon>Planomonospora</taxon>
    </lineage>
</organism>
<dbReference type="InterPro" id="IPR038475">
    <property type="entry name" value="RecG_C_sf"/>
</dbReference>
<evidence type="ECO:0000313" key="3">
    <source>
        <dbReference type="EMBL" id="MBB5961381.1"/>
    </source>
</evidence>
<proteinExistence type="predicted"/>
<dbReference type="GO" id="GO:0016787">
    <property type="term" value="F:hydrolase activity"/>
    <property type="evidence" value="ECO:0007669"/>
    <property type="project" value="UniProtKB-KW"/>
</dbReference>
<feature type="region of interest" description="Disordered" evidence="1">
    <location>
        <begin position="509"/>
        <end position="536"/>
    </location>
</feature>
<evidence type="ECO:0000256" key="1">
    <source>
        <dbReference type="SAM" id="MobiDB-lite"/>
    </source>
</evidence>
<dbReference type="Pfam" id="PF13749">
    <property type="entry name" value="HATPase_c_4"/>
    <property type="match status" value="1"/>
</dbReference>
<keyword evidence="3" id="KW-0347">Helicase</keyword>
<dbReference type="Proteomes" id="UP000562352">
    <property type="component" value="Unassembled WGS sequence"/>
</dbReference>
<dbReference type="AlphaFoldDB" id="A0A841CU70"/>
<keyword evidence="4" id="KW-1185">Reference proteome</keyword>
<keyword evidence="3" id="KW-0067">ATP-binding</keyword>